<sequence length="182" mass="20098">MSETFVRVSEKDYGYNPDQVDTFLAEAKEAYSAPDDSAQLNEDAIRAVHFDWVRGGYDPAIVDAALDRMEAAFIQRRRANVIAAEGEDAWLAKAYEQAQTLYPRLLRPEGERFANAAGQGYKKSDVDALLARVSAYFDGKASLTSGEVRMATFASAKRAKAYDEAVVDVFLDRVVSVLLAVE</sequence>
<evidence type="ECO:0000313" key="1">
    <source>
        <dbReference type="EMBL" id="MDP9800309.1"/>
    </source>
</evidence>
<dbReference type="EMBL" id="JAUSQW010000001">
    <property type="protein sequence ID" value="MDP9800309.1"/>
    <property type="molecule type" value="Genomic_DNA"/>
</dbReference>
<protein>
    <submittedName>
        <fullName evidence="1">DivIVA domain-containing protein</fullName>
    </submittedName>
</protein>
<accession>A0ABT9N9C5</accession>
<reference evidence="1 2" key="1">
    <citation type="submission" date="2023-07" db="EMBL/GenBank/DDBJ databases">
        <title>Sequencing the genomes of 1000 actinobacteria strains.</title>
        <authorList>
            <person name="Klenk H.-P."/>
        </authorList>
    </citation>
    <scope>NUCLEOTIDE SEQUENCE [LARGE SCALE GENOMIC DNA]</scope>
    <source>
        <strain evidence="1 2">DSM 102162</strain>
    </source>
</reference>
<dbReference type="Proteomes" id="UP001235966">
    <property type="component" value="Unassembled WGS sequence"/>
</dbReference>
<keyword evidence="2" id="KW-1185">Reference proteome</keyword>
<proteinExistence type="predicted"/>
<organism evidence="1 2">
    <name type="scientific">Arcanobacterium wilhelmae</name>
    <dbReference type="NCBI Taxonomy" id="1803177"/>
    <lineage>
        <taxon>Bacteria</taxon>
        <taxon>Bacillati</taxon>
        <taxon>Actinomycetota</taxon>
        <taxon>Actinomycetes</taxon>
        <taxon>Actinomycetales</taxon>
        <taxon>Actinomycetaceae</taxon>
        <taxon>Arcanobacterium</taxon>
    </lineage>
</organism>
<comment type="caution">
    <text evidence="1">The sequence shown here is derived from an EMBL/GenBank/DDBJ whole genome shotgun (WGS) entry which is preliminary data.</text>
</comment>
<dbReference type="RefSeq" id="WP_278057704.1">
    <property type="nucleotide sequence ID" value="NZ_CP121247.1"/>
</dbReference>
<name>A0ABT9N9C5_9ACTO</name>
<evidence type="ECO:0000313" key="2">
    <source>
        <dbReference type="Proteomes" id="UP001235966"/>
    </source>
</evidence>
<dbReference type="InterPro" id="IPR019932">
    <property type="entry name" value="CHP03543"/>
</dbReference>
<gene>
    <name evidence="1" type="ORF">J2S49_000385</name>
</gene>
<dbReference type="NCBIfam" id="TIGR03543">
    <property type="entry name" value="divI1A_rptt_fam"/>
    <property type="match status" value="1"/>
</dbReference>